<dbReference type="InterPro" id="IPR015904">
    <property type="entry name" value="Sulphide_quinone_reductase"/>
</dbReference>
<sequence length="224" mass="25090">MFSKIFSNKYINKSITLFCDRRLSTTPINTNKLSCKLLVVGGGTGGCAVAAKFSKHIKKNNLIVLEPSEDHYYQPLFTLIGGGAATLEESRRNEKDVLPENCTWIKDKAVEYEPKNNVVHTEKGKIIEYDYLLIAVGLNLHYEKIPGLLESLNRPGGVCSNYSPKYVNRTFTALQNLNSGNAIFTFPNTAVKCPGAPQKICYIADHFLRKVGIIRSTYAFTFIW</sequence>
<dbReference type="PANTHER" id="PTHR10632">
    <property type="entry name" value="SULFIDE:QUINONE OXIDOREDUCTASE"/>
    <property type="match status" value="1"/>
</dbReference>
<proteinExistence type="predicted"/>
<dbReference type="EMBL" id="JANEYF010005748">
    <property type="protein sequence ID" value="KAJ8927035.1"/>
    <property type="molecule type" value="Genomic_DNA"/>
</dbReference>
<dbReference type="GO" id="GO:0070221">
    <property type="term" value="P:sulfide oxidation, using sulfide:quinone oxidoreductase"/>
    <property type="evidence" value="ECO:0007669"/>
    <property type="project" value="TreeGrafter"/>
</dbReference>
<evidence type="ECO:0000313" key="3">
    <source>
        <dbReference type="Proteomes" id="UP001162156"/>
    </source>
</evidence>
<dbReference type="InterPro" id="IPR036188">
    <property type="entry name" value="FAD/NAD-bd_sf"/>
</dbReference>
<dbReference type="SUPFAM" id="SSF51905">
    <property type="entry name" value="FAD/NAD(P)-binding domain"/>
    <property type="match status" value="1"/>
</dbReference>
<dbReference type="GO" id="GO:0070224">
    <property type="term" value="F:sulfide:quinone oxidoreductase activity"/>
    <property type="evidence" value="ECO:0007669"/>
    <property type="project" value="TreeGrafter"/>
</dbReference>
<dbReference type="InterPro" id="IPR023753">
    <property type="entry name" value="FAD/NAD-binding_dom"/>
</dbReference>
<dbReference type="GO" id="GO:0005739">
    <property type="term" value="C:mitochondrion"/>
    <property type="evidence" value="ECO:0007669"/>
    <property type="project" value="TreeGrafter"/>
</dbReference>
<evidence type="ECO:0000313" key="2">
    <source>
        <dbReference type="EMBL" id="KAJ8927035.1"/>
    </source>
</evidence>
<dbReference type="GO" id="GO:0071949">
    <property type="term" value="F:FAD binding"/>
    <property type="evidence" value="ECO:0007669"/>
    <property type="project" value="TreeGrafter"/>
</dbReference>
<dbReference type="AlphaFoldDB" id="A0AAV8WLE1"/>
<keyword evidence="3" id="KW-1185">Reference proteome</keyword>
<evidence type="ECO:0000259" key="1">
    <source>
        <dbReference type="Pfam" id="PF07992"/>
    </source>
</evidence>
<organism evidence="2 3">
    <name type="scientific">Rhamnusium bicolor</name>
    <dbReference type="NCBI Taxonomy" id="1586634"/>
    <lineage>
        <taxon>Eukaryota</taxon>
        <taxon>Metazoa</taxon>
        <taxon>Ecdysozoa</taxon>
        <taxon>Arthropoda</taxon>
        <taxon>Hexapoda</taxon>
        <taxon>Insecta</taxon>
        <taxon>Pterygota</taxon>
        <taxon>Neoptera</taxon>
        <taxon>Endopterygota</taxon>
        <taxon>Coleoptera</taxon>
        <taxon>Polyphaga</taxon>
        <taxon>Cucujiformia</taxon>
        <taxon>Chrysomeloidea</taxon>
        <taxon>Cerambycidae</taxon>
        <taxon>Lepturinae</taxon>
        <taxon>Rhagiini</taxon>
        <taxon>Rhamnusium</taxon>
    </lineage>
</organism>
<dbReference type="Pfam" id="PF07992">
    <property type="entry name" value="Pyr_redox_2"/>
    <property type="match status" value="1"/>
</dbReference>
<comment type="caution">
    <text evidence="2">The sequence shown here is derived from an EMBL/GenBank/DDBJ whole genome shotgun (WGS) entry which is preliminary data.</text>
</comment>
<dbReference type="Proteomes" id="UP001162156">
    <property type="component" value="Unassembled WGS sequence"/>
</dbReference>
<name>A0AAV8WLE1_9CUCU</name>
<gene>
    <name evidence="2" type="ORF">NQ314_020598</name>
</gene>
<protein>
    <recommendedName>
        <fullName evidence="1">FAD/NAD(P)-binding domain-containing protein</fullName>
    </recommendedName>
</protein>
<feature type="domain" description="FAD/NAD(P)-binding" evidence="1">
    <location>
        <begin position="36"/>
        <end position="150"/>
    </location>
</feature>
<reference evidence="2" key="1">
    <citation type="journal article" date="2023" name="Insect Mol. Biol.">
        <title>Genome sequencing provides insights into the evolution of gene families encoding plant cell wall-degrading enzymes in longhorned beetles.</title>
        <authorList>
            <person name="Shin N.R."/>
            <person name="Okamura Y."/>
            <person name="Kirsch R."/>
            <person name="Pauchet Y."/>
        </authorList>
    </citation>
    <scope>NUCLEOTIDE SEQUENCE</scope>
    <source>
        <strain evidence="2">RBIC_L_NR</strain>
    </source>
</reference>
<dbReference type="PANTHER" id="PTHR10632:SF2">
    <property type="entry name" value="SULFIDE:QUINONE OXIDOREDUCTASE, MITOCHONDRIAL"/>
    <property type="match status" value="1"/>
</dbReference>
<dbReference type="Gene3D" id="3.50.50.100">
    <property type="match status" value="1"/>
</dbReference>
<accession>A0AAV8WLE1</accession>